<dbReference type="AlphaFoldDB" id="A0A8J7WBS0"/>
<accession>A0A8J7WBS0</accession>
<sequence>MPKVRTSFGHMMDWDRTKIENQILQETRLVQTFYGREGAERELAERIALEVENRIKKLGLTFLSGPLIREIMNMTLLEEGLVDYRNVCTRVGTPVFDAHLIDVGRGFESKDNSNLQENAETSHKKKADKISKEQYLLQLPPELADLHLTGEGES</sequence>
<dbReference type="GO" id="GO:0004748">
    <property type="term" value="F:ribonucleoside-diphosphate reductase activity, thioredoxin disulfide as acceptor"/>
    <property type="evidence" value="ECO:0007669"/>
    <property type="project" value="TreeGrafter"/>
</dbReference>
<dbReference type="EMBL" id="JWHL01000044">
    <property type="protein sequence ID" value="MBR1370022.1"/>
    <property type="molecule type" value="Genomic_DNA"/>
</dbReference>
<gene>
    <name evidence="1" type="ORF">RJ53_11245</name>
</gene>
<evidence type="ECO:0000313" key="2">
    <source>
        <dbReference type="Proteomes" id="UP000730161"/>
    </source>
</evidence>
<protein>
    <submittedName>
        <fullName evidence="1">Ribonucleoside-triphosphate reductase</fullName>
    </submittedName>
</protein>
<dbReference type="PANTHER" id="PTHR21075:SF0">
    <property type="entry name" value="ANAEROBIC RIBONUCLEOSIDE-TRIPHOSPHATE REDUCTASE"/>
    <property type="match status" value="1"/>
</dbReference>
<dbReference type="GO" id="GO:0008998">
    <property type="term" value="F:ribonucleoside-triphosphate reductase (thioredoxin) activity"/>
    <property type="evidence" value="ECO:0007669"/>
    <property type="project" value="TreeGrafter"/>
</dbReference>
<organism evidence="1 2">
    <name type="scientific">Methanocalculus chunghsingensis</name>
    <dbReference type="NCBI Taxonomy" id="156457"/>
    <lineage>
        <taxon>Archaea</taxon>
        <taxon>Methanobacteriati</taxon>
        <taxon>Methanobacteriota</taxon>
        <taxon>Stenosarchaea group</taxon>
        <taxon>Methanomicrobia</taxon>
        <taxon>Methanomicrobiales</taxon>
        <taxon>Methanocalculaceae</taxon>
        <taxon>Methanocalculus</taxon>
    </lineage>
</organism>
<evidence type="ECO:0000313" key="1">
    <source>
        <dbReference type="EMBL" id="MBR1370022.1"/>
    </source>
</evidence>
<dbReference type="GO" id="GO:0031250">
    <property type="term" value="C:anaerobic ribonucleoside-triphosphate reductase complex"/>
    <property type="evidence" value="ECO:0007669"/>
    <property type="project" value="TreeGrafter"/>
</dbReference>
<proteinExistence type="predicted"/>
<dbReference type="PANTHER" id="PTHR21075">
    <property type="entry name" value="ANAEROBIC RIBONUCLEOSIDE-TRIPHOSPHATE REDUCTASE"/>
    <property type="match status" value="1"/>
</dbReference>
<dbReference type="Proteomes" id="UP000730161">
    <property type="component" value="Unassembled WGS sequence"/>
</dbReference>
<feature type="non-terminal residue" evidence="1">
    <location>
        <position position="154"/>
    </location>
</feature>
<keyword evidence="2" id="KW-1185">Reference proteome</keyword>
<reference evidence="1" key="1">
    <citation type="submission" date="2014-12" db="EMBL/GenBank/DDBJ databases">
        <authorList>
            <person name="Huang H.-H."/>
            <person name="Chen S.-C."/>
            <person name="Lai M.-C."/>
        </authorList>
    </citation>
    <scope>NUCLEOTIDE SEQUENCE</scope>
    <source>
        <strain evidence="1">K1F9705b</strain>
    </source>
</reference>
<name>A0A8J7WBS0_9EURY</name>
<comment type="caution">
    <text evidence="1">The sequence shown here is derived from an EMBL/GenBank/DDBJ whole genome shotgun (WGS) entry which is preliminary data.</text>
</comment>
<dbReference type="GO" id="GO:0009265">
    <property type="term" value="P:2'-deoxyribonucleotide biosynthetic process"/>
    <property type="evidence" value="ECO:0007669"/>
    <property type="project" value="TreeGrafter"/>
</dbReference>